<keyword evidence="4" id="KW-0479">Metal-binding</keyword>
<protein>
    <recommendedName>
        <fullName evidence="10">EngB-type G domain-containing protein</fullName>
    </recommendedName>
</protein>
<dbReference type="InterPro" id="IPR006073">
    <property type="entry name" value="GTP-bd"/>
</dbReference>
<evidence type="ECO:0000256" key="1">
    <source>
        <dbReference type="ARBA" id="ARBA00001946"/>
    </source>
</evidence>
<keyword evidence="3" id="KW-0132">Cell division</keyword>
<dbReference type="InterPro" id="IPR030393">
    <property type="entry name" value="G_ENGB_dom"/>
</dbReference>
<keyword evidence="8" id="KW-0717">Septation</keyword>
<evidence type="ECO:0000256" key="5">
    <source>
        <dbReference type="ARBA" id="ARBA00022741"/>
    </source>
</evidence>
<dbReference type="CDD" id="cd01876">
    <property type="entry name" value="YihA_EngB"/>
    <property type="match status" value="1"/>
</dbReference>
<feature type="domain" description="EngB-type G" evidence="10">
    <location>
        <begin position="375"/>
        <end position="584"/>
    </location>
</feature>
<dbReference type="AlphaFoldDB" id="A0ABD3NQP1"/>
<comment type="similarity">
    <text evidence="2">Belongs to the TRAFAC class TrmE-Era-EngA-EngB-Septin-like GTPase superfamily. EngB GTPase family.</text>
</comment>
<dbReference type="GO" id="GO:0005525">
    <property type="term" value="F:GTP binding"/>
    <property type="evidence" value="ECO:0007669"/>
    <property type="project" value="UniProtKB-KW"/>
</dbReference>
<gene>
    <name evidence="11" type="ORF">ACHAWO_003671</name>
</gene>
<dbReference type="InterPro" id="IPR019987">
    <property type="entry name" value="GTP-bd_ribosome_bio_YsxC"/>
</dbReference>
<evidence type="ECO:0000259" key="10">
    <source>
        <dbReference type="PROSITE" id="PS51706"/>
    </source>
</evidence>
<dbReference type="InterPro" id="IPR027417">
    <property type="entry name" value="P-loop_NTPase"/>
</dbReference>
<dbReference type="GO" id="GO:0046872">
    <property type="term" value="F:metal ion binding"/>
    <property type="evidence" value="ECO:0007669"/>
    <property type="project" value="UniProtKB-KW"/>
</dbReference>
<dbReference type="HAMAP" id="MF_00321">
    <property type="entry name" value="GTPase_EngB"/>
    <property type="match status" value="1"/>
</dbReference>
<dbReference type="PANTHER" id="PTHR11649">
    <property type="entry name" value="MSS1/TRME-RELATED GTP-BINDING PROTEIN"/>
    <property type="match status" value="1"/>
</dbReference>
<organism evidence="11 12">
    <name type="scientific">Cyclotella atomus</name>
    <dbReference type="NCBI Taxonomy" id="382360"/>
    <lineage>
        <taxon>Eukaryota</taxon>
        <taxon>Sar</taxon>
        <taxon>Stramenopiles</taxon>
        <taxon>Ochrophyta</taxon>
        <taxon>Bacillariophyta</taxon>
        <taxon>Coscinodiscophyceae</taxon>
        <taxon>Thalassiosirophycidae</taxon>
        <taxon>Stephanodiscales</taxon>
        <taxon>Stephanodiscaceae</taxon>
        <taxon>Cyclotella</taxon>
    </lineage>
</organism>
<dbReference type="Proteomes" id="UP001530400">
    <property type="component" value="Unassembled WGS sequence"/>
</dbReference>
<evidence type="ECO:0000256" key="2">
    <source>
        <dbReference type="ARBA" id="ARBA00009638"/>
    </source>
</evidence>
<evidence type="ECO:0000313" key="11">
    <source>
        <dbReference type="EMBL" id="KAL3776946.1"/>
    </source>
</evidence>
<dbReference type="PANTHER" id="PTHR11649:SF13">
    <property type="entry name" value="ENGB-TYPE G DOMAIN-CONTAINING PROTEIN"/>
    <property type="match status" value="1"/>
</dbReference>
<evidence type="ECO:0000256" key="8">
    <source>
        <dbReference type="ARBA" id="ARBA00023210"/>
    </source>
</evidence>
<accession>A0ABD3NQP1</accession>
<dbReference type="Gene3D" id="3.40.50.300">
    <property type="entry name" value="P-loop containing nucleotide triphosphate hydrolases"/>
    <property type="match status" value="1"/>
</dbReference>
<evidence type="ECO:0000313" key="12">
    <source>
        <dbReference type="Proteomes" id="UP001530400"/>
    </source>
</evidence>
<sequence>MNIHTCKRSQKSKSDHPEAVLKRQRLANSQQSRRKHNFASRQYLTSTDPYTIPIDRANTQLNTNIHPNNINLQGTATTIPTVHELHSENVKRLDANTTADEVVRAIKRAQNLHDLHDVAEIAHFLVEEVDPSFAYGYRGSLLSRLAVAALHLNNIPIATRCITERRIHHRSSMLPLESSAIVRGLTRCHCVTEAWEVLEDELSLPLHGWVDFDSTATFNEDQQHLDEEATRRRLEVKERLIHRARGIGSIVSRHLYQEEPTAALAAVDKLRTMGQIVNEAGLTPSELDMPWEKLVRGAAMCESQRRNGVWDSIPETSPESPSTWPCNFVYPVLDAMIAFPSDNNDRTFEALCNALVRRTVFVTGAVDLKGCPSPDRGECAFIGRSNVGKSSLVNMLTNRKSLAFTSKTPGKTQQFNYFAVNDKPELERQIRYGDDVGGSKDRDSFYIVDLPGFGFAKVPQKQRQQWSDFMEEYFAKRKNLKVVFHLIDARHGPTEEDGRIMQKVGNLLDSNKTTYVVILTKADKNVKGADSEKNPGKVSNKVWEKLLETMKANKVGYAPIVLTSANTRLGRDEVWKYLRLAAEV</sequence>
<reference evidence="11 12" key="1">
    <citation type="submission" date="2024-10" db="EMBL/GenBank/DDBJ databases">
        <title>Updated reference genomes for cyclostephanoid diatoms.</title>
        <authorList>
            <person name="Roberts W.R."/>
            <person name="Alverson A.J."/>
        </authorList>
    </citation>
    <scope>NUCLEOTIDE SEQUENCE [LARGE SCALE GENOMIC DNA]</scope>
    <source>
        <strain evidence="11 12">AJA010-31</strain>
    </source>
</reference>
<keyword evidence="5" id="KW-0547">Nucleotide-binding</keyword>
<evidence type="ECO:0000256" key="6">
    <source>
        <dbReference type="ARBA" id="ARBA00022842"/>
    </source>
</evidence>
<dbReference type="SUPFAM" id="SSF52540">
    <property type="entry name" value="P-loop containing nucleoside triphosphate hydrolases"/>
    <property type="match status" value="1"/>
</dbReference>
<evidence type="ECO:0000256" key="7">
    <source>
        <dbReference type="ARBA" id="ARBA00023134"/>
    </source>
</evidence>
<evidence type="ECO:0000256" key="3">
    <source>
        <dbReference type="ARBA" id="ARBA00022618"/>
    </source>
</evidence>
<keyword evidence="9" id="KW-0131">Cell cycle</keyword>
<evidence type="ECO:0000256" key="9">
    <source>
        <dbReference type="ARBA" id="ARBA00023306"/>
    </source>
</evidence>
<name>A0ABD3NQP1_9STRA</name>
<dbReference type="Pfam" id="PF01926">
    <property type="entry name" value="MMR_HSR1"/>
    <property type="match status" value="1"/>
</dbReference>
<evidence type="ECO:0000256" key="4">
    <source>
        <dbReference type="ARBA" id="ARBA00022723"/>
    </source>
</evidence>
<proteinExistence type="inferred from homology"/>
<dbReference type="GO" id="GO:0051301">
    <property type="term" value="P:cell division"/>
    <property type="evidence" value="ECO:0007669"/>
    <property type="project" value="UniProtKB-KW"/>
</dbReference>
<dbReference type="EMBL" id="JALLPJ020001074">
    <property type="protein sequence ID" value="KAL3776946.1"/>
    <property type="molecule type" value="Genomic_DNA"/>
</dbReference>
<keyword evidence="12" id="KW-1185">Reference proteome</keyword>
<keyword evidence="6" id="KW-0460">Magnesium</keyword>
<comment type="cofactor">
    <cofactor evidence="1">
        <name>Mg(2+)</name>
        <dbReference type="ChEBI" id="CHEBI:18420"/>
    </cofactor>
</comment>
<dbReference type="PROSITE" id="PS51706">
    <property type="entry name" value="G_ENGB"/>
    <property type="match status" value="1"/>
</dbReference>
<keyword evidence="7" id="KW-0342">GTP-binding</keyword>
<comment type="caution">
    <text evidence="11">The sequence shown here is derived from an EMBL/GenBank/DDBJ whole genome shotgun (WGS) entry which is preliminary data.</text>
</comment>